<keyword evidence="2" id="KW-0472">Membrane</keyword>
<evidence type="ECO:0000256" key="1">
    <source>
        <dbReference type="SAM" id="MobiDB-lite"/>
    </source>
</evidence>
<evidence type="ECO:0000313" key="3">
    <source>
        <dbReference type="EMBL" id="KAF8794047.1"/>
    </source>
</evidence>
<keyword evidence="4" id="KW-1185">Reference proteome</keyword>
<feature type="compositionally biased region" description="Polar residues" evidence="1">
    <location>
        <begin position="197"/>
        <end position="215"/>
    </location>
</feature>
<sequence length="233" mass="25781">MGDWYSRGQVRDSIVNQQIFEERTSSIMIAITFVACFSVFGIINLIGGSVLTFMAHNRSEAEMEAMKLYHDVANDSSVKLNYAIDPMKIIGITILVAGTFLIVMGVSLGIIAYRSVGKHRRRQERRLTSCSGQTTDSFINRSSRHSVCSTSFTGSQSRSNEKKGVEKTVSPIIESNGEEETVSSERRSEEIDRDDGSSTFINDNSPSKSSLTVPNSPKEDKDNAMLGDPENQY</sequence>
<gene>
    <name evidence="3" type="ORF">HNY73_002070</name>
</gene>
<dbReference type="OrthoDB" id="6437612at2759"/>
<evidence type="ECO:0000256" key="2">
    <source>
        <dbReference type="SAM" id="Phobius"/>
    </source>
</evidence>
<organism evidence="3 4">
    <name type="scientific">Argiope bruennichi</name>
    <name type="common">Wasp spider</name>
    <name type="synonym">Aranea bruennichi</name>
    <dbReference type="NCBI Taxonomy" id="94029"/>
    <lineage>
        <taxon>Eukaryota</taxon>
        <taxon>Metazoa</taxon>
        <taxon>Ecdysozoa</taxon>
        <taxon>Arthropoda</taxon>
        <taxon>Chelicerata</taxon>
        <taxon>Arachnida</taxon>
        <taxon>Araneae</taxon>
        <taxon>Araneomorphae</taxon>
        <taxon>Entelegynae</taxon>
        <taxon>Araneoidea</taxon>
        <taxon>Araneidae</taxon>
        <taxon>Argiope</taxon>
    </lineage>
</organism>
<dbReference type="AlphaFoldDB" id="A0A8T0FSB4"/>
<keyword evidence="2" id="KW-1133">Transmembrane helix</keyword>
<reference evidence="3" key="1">
    <citation type="journal article" date="2020" name="bioRxiv">
        <title>Chromosome-level reference genome of the European wasp spider Argiope bruennichi: a resource for studies on range expansion and evolutionary adaptation.</title>
        <authorList>
            <person name="Sheffer M.M."/>
            <person name="Hoppe A."/>
            <person name="Krehenwinkel H."/>
            <person name="Uhl G."/>
            <person name="Kuss A.W."/>
            <person name="Jensen L."/>
            <person name="Jensen C."/>
            <person name="Gillespie R.G."/>
            <person name="Hoff K.J."/>
            <person name="Prost S."/>
        </authorList>
    </citation>
    <scope>NUCLEOTIDE SEQUENCE</scope>
</reference>
<dbReference type="OMA" id="IMACSSQ"/>
<dbReference type="Proteomes" id="UP000807504">
    <property type="component" value="Unassembled WGS sequence"/>
</dbReference>
<dbReference type="EMBL" id="JABXBU010000002">
    <property type="protein sequence ID" value="KAF8794047.1"/>
    <property type="molecule type" value="Genomic_DNA"/>
</dbReference>
<reference evidence="3" key="2">
    <citation type="submission" date="2020-06" db="EMBL/GenBank/DDBJ databases">
        <authorList>
            <person name="Sheffer M."/>
        </authorList>
    </citation>
    <scope>NUCLEOTIDE SEQUENCE</scope>
</reference>
<feature type="region of interest" description="Disordered" evidence="1">
    <location>
        <begin position="147"/>
        <end position="233"/>
    </location>
</feature>
<feature type="transmembrane region" description="Helical" evidence="2">
    <location>
        <begin position="89"/>
        <end position="113"/>
    </location>
</feature>
<feature type="compositionally biased region" description="Basic and acidic residues" evidence="1">
    <location>
        <begin position="183"/>
        <end position="196"/>
    </location>
</feature>
<protein>
    <submittedName>
        <fullName evidence="3">Uncharacterized protein</fullName>
    </submittedName>
</protein>
<feature type="compositionally biased region" description="Polar residues" evidence="1">
    <location>
        <begin position="147"/>
        <end position="158"/>
    </location>
</feature>
<proteinExistence type="predicted"/>
<keyword evidence="2" id="KW-0812">Transmembrane</keyword>
<name>A0A8T0FSB4_ARGBR</name>
<evidence type="ECO:0000313" key="4">
    <source>
        <dbReference type="Proteomes" id="UP000807504"/>
    </source>
</evidence>
<accession>A0A8T0FSB4</accession>
<comment type="caution">
    <text evidence="3">The sequence shown here is derived from an EMBL/GenBank/DDBJ whole genome shotgun (WGS) entry which is preliminary data.</text>
</comment>
<feature type="transmembrane region" description="Helical" evidence="2">
    <location>
        <begin position="27"/>
        <end position="54"/>
    </location>
</feature>